<dbReference type="InterPro" id="IPR013656">
    <property type="entry name" value="PAS_4"/>
</dbReference>
<proteinExistence type="predicted"/>
<keyword evidence="9" id="KW-0902">Two-component regulatory system</keyword>
<keyword evidence="8" id="KW-0067">ATP-binding</keyword>
<evidence type="ECO:0000313" key="17">
    <source>
        <dbReference type="Proteomes" id="UP000199559"/>
    </source>
</evidence>
<keyword evidence="6" id="KW-0547">Nucleotide-binding</keyword>
<comment type="subcellular location">
    <subcellularLocation>
        <location evidence="2">Membrane</location>
    </subcellularLocation>
</comment>
<evidence type="ECO:0000313" key="16">
    <source>
        <dbReference type="EMBL" id="SFI99402.1"/>
    </source>
</evidence>
<dbReference type="FunFam" id="3.30.565.10:FF:000010">
    <property type="entry name" value="Sensor histidine kinase RcsC"/>
    <property type="match status" value="1"/>
</dbReference>
<feature type="domain" description="PAS" evidence="14">
    <location>
        <begin position="785"/>
        <end position="855"/>
    </location>
</feature>
<evidence type="ECO:0000259" key="14">
    <source>
        <dbReference type="PROSITE" id="PS50112"/>
    </source>
</evidence>
<dbReference type="InterPro" id="IPR003661">
    <property type="entry name" value="HisK_dim/P_dom"/>
</dbReference>
<dbReference type="PROSITE" id="PS50113">
    <property type="entry name" value="PAC"/>
    <property type="match status" value="4"/>
</dbReference>
<keyword evidence="10" id="KW-0472">Membrane</keyword>
<feature type="domain" description="PAS" evidence="14">
    <location>
        <begin position="166"/>
        <end position="217"/>
    </location>
</feature>
<dbReference type="InterPro" id="IPR035965">
    <property type="entry name" value="PAS-like_dom_sf"/>
</dbReference>
<dbReference type="RefSeq" id="WP_090838851.1">
    <property type="nucleotide sequence ID" value="NZ_FORM01000003.1"/>
</dbReference>
<evidence type="ECO:0000256" key="9">
    <source>
        <dbReference type="ARBA" id="ARBA00023012"/>
    </source>
</evidence>
<dbReference type="InterPro" id="IPR036890">
    <property type="entry name" value="HATPase_C_sf"/>
</dbReference>
<feature type="domain" description="Histidine kinase" evidence="13">
    <location>
        <begin position="1199"/>
        <end position="1417"/>
    </location>
</feature>
<evidence type="ECO:0000256" key="10">
    <source>
        <dbReference type="ARBA" id="ARBA00023136"/>
    </source>
</evidence>
<gene>
    <name evidence="16" type="ORF">SAMN05443431_103266</name>
</gene>
<dbReference type="EC" id="2.7.13.3" evidence="3"/>
<feature type="domain" description="PAS" evidence="14">
    <location>
        <begin position="404"/>
        <end position="474"/>
    </location>
</feature>
<keyword evidence="17" id="KW-1185">Reference proteome</keyword>
<feature type="domain" description="PAC" evidence="15">
    <location>
        <begin position="1111"/>
        <end position="1163"/>
    </location>
</feature>
<dbReference type="NCBIfam" id="TIGR00229">
    <property type="entry name" value="sensory_box"/>
    <property type="match status" value="8"/>
</dbReference>
<comment type="catalytic activity">
    <reaction evidence="1">
        <text>ATP + protein L-histidine = ADP + protein N-phospho-L-histidine.</text>
        <dbReference type="EC" id="2.7.13.3"/>
    </reaction>
</comment>
<dbReference type="SUPFAM" id="SSF55785">
    <property type="entry name" value="PYP-like sensor domain (PAS domain)"/>
    <property type="match status" value="9"/>
</dbReference>
<evidence type="ECO:0000256" key="2">
    <source>
        <dbReference type="ARBA" id="ARBA00004370"/>
    </source>
</evidence>
<evidence type="ECO:0000256" key="12">
    <source>
        <dbReference type="SAM" id="Coils"/>
    </source>
</evidence>
<name>A0A1I3MR25_9FLAO</name>
<evidence type="ECO:0000256" key="3">
    <source>
        <dbReference type="ARBA" id="ARBA00012438"/>
    </source>
</evidence>
<reference evidence="17" key="1">
    <citation type="submission" date="2016-10" db="EMBL/GenBank/DDBJ databases">
        <authorList>
            <person name="Varghese N."/>
            <person name="Submissions S."/>
        </authorList>
    </citation>
    <scope>NUCLEOTIDE SEQUENCE [LARGE SCALE GENOMIC DNA]</scope>
    <source>
        <strain evidence="17">DSM 28881</strain>
    </source>
</reference>
<feature type="domain" description="PAS" evidence="14">
    <location>
        <begin position="909"/>
        <end position="981"/>
    </location>
</feature>
<evidence type="ECO:0000256" key="7">
    <source>
        <dbReference type="ARBA" id="ARBA00022777"/>
    </source>
</evidence>
<dbReference type="SMART" id="SM00091">
    <property type="entry name" value="PAS"/>
    <property type="match status" value="9"/>
</dbReference>
<dbReference type="Gene3D" id="1.10.287.130">
    <property type="match status" value="1"/>
</dbReference>
<evidence type="ECO:0000256" key="1">
    <source>
        <dbReference type="ARBA" id="ARBA00000085"/>
    </source>
</evidence>
<dbReference type="Pfam" id="PF13426">
    <property type="entry name" value="PAS_9"/>
    <property type="match status" value="2"/>
</dbReference>
<dbReference type="EMBL" id="FORM01000003">
    <property type="protein sequence ID" value="SFI99402.1"/>
    <property type="molecule type" value="Genomic_DNA"/>
</dbReference>
<dbReference type="Pfam" id="PF00989">
    <property type="entry name" value="PAS"/>
    <property type="match status" value="2"/>
</dbReference>
<dbReference type="GO" id="GO:0000155">
    <property type="term" value="F:phosphorelay sensor kinase activity"/>
    <property type="evidence" value="ECO:0007669"/>
    <property type="project" value="InterPro"/>
</dbReference>
<dbReference type="Gene3D" id="3.30.565.10">
    <property type="entry name" value="Histidine kinase-like ATPase, C-terminal domain"/>
    <property type="match status" value="1"/>
</dbReference>
<feature type="domain" description="PAC" evidence="15">
    <location>
        <begin position="732"/>
        <end position="784"/>
    </location>
</feature>
<dbReference type="SMART" id="SM00388">
    <property type="entry name" value="HisKA"/>
    <property type="match status" value="1"/>
</dbReference>
<dbReference type="InterPro" id="IPR001610">
    <property type="entry name" value="PAC"/>
</dbReference>
<evidence type="ECO:0000259" key="15">
    <source>
        <dbReference type="PROSITE" id="PS50113"/>
    </source>
</evidence>
<keyword evidence="11" id="KW-0131">Cell cycle</keyword>
<dbReference type="Pfam" id="PF08447">
    <property type="entry name" value="PAS_3"/>
    <property type="match status" value="3"/>
</dbReference>
<evidence type="ECO:0000256" key="8">
    <source>
        <dbReference type="ARBA" id="ARBA00022840"/>
    </source>
</evidence>
<dbReference type="PANTHER" id="PTHR43304">
    <property type="entry name" value="PHYTOCHROME-LIKE PROTEIN CPH1"/>
    <property type="match status" value="1"/>
</dbReference>
<dbReference type="InterPro" id="IPR004358">
    <property type="entry name" value="Sig_transdc_His_kin-like_C"/>
</dbReference>
<dbReference type="STRING" id="1144750.SAMN05443431_103266"/>
<dbReference type="Pfam" id="PF08448">
    <property type="entry name" value="PAS_4"/>
    <property type="match status" value="2"/>
</dbReference>
<keyword evidence="12" id="KW-0175">Coiled coil</keyword>
<keyword evidence="7" id="KW-0418">Kinase</keyword>
<feature type="domain" description="PAS" evidence="14">
    <location>
        <begin position="283"/>
        <end position="353"/>
    </location>
</feature>
<dbReference type="CDD" id="cd00082">
    <property type="entry name" value="HisKA"/>
    <property type="match status" value="1"/>
</dbReference>
<feature type="domain" description="PAC" evidence="15">
    <location>
        <begin position="981"/>
        <end position="1037"/>
    </location>
</feature>
<dbReference type="InterPro" id="IPR052162">
    <property type="entry name" value="Sensor_kinase/Photoreceptor"/>
</dbReference>
<dbReference type="InterPro" id="IPR013655">
    <property type="entry name" value="PAS_fold_3"/>
</dbReference>
<dbReference type="Proteomes" id="UP000199559">
    <property type="component" value="Unassembled WGS sequence"/>
</dbReference>
<dbReference type="InterPro" id="IPR005467">
    <property type="entry name" value="His_kinase_dom"/>
</dbReference>
<dbReference type="InterPro" id="IPR003594">
    <property type="entry name" value="HATPase_dom"/>
</dbReference>
<protein>
    <recommendedName>
        <fullName evidence="3">histidine kinase</fullName>
        <ecNumber evidence="3">2.7.13.3</ecNumber>
    </recommendedName>
</protein>
<dbReference type="GO" id="GO:0016020">
    <property type="term" value="C:membrane"/>
    <property type="evidence" value="ECO:0007669"/>
    <property type="project" value="UniProtKB-SubCell"/>
</dbReference>
<feature type="domain" description="PAS" evidence="14">
    <location>
        <begin position="1038"/>
        <end position="1108"/>
    </location>
</feature>
<sequence>MGKLEKILIKELQELYGFSDSYIESLQDGLLITNTEGKILLVNTALSQITGFDKTELLNADLPFPFWPPEYRKDYKALFEKQSSGYVKREFQVVYMHKNGVRFPVSVFFASILDAHEKVIAYIGFIQDAEEEIAQKIKNTTNNNNEIFSVLNYRKKYLDLLVEKRTIRKLNDTLNNISDGFVSLDSNWCYTYINKKAAGFLGRKPESLIGKHIWTEFPEGVGQSFYKAYHKAFETQETIYFNDYYAPFDQWFENKIYPSPDGISIYFSDITALKNAEALLDKSEQNLENIINNIGDPVFVKNDKSQMIIVNNAFCKMFNRSRSQLLDRSIPEGLSSADWEKFIEVDKKVLETGVEDLSEESFKLEGKEKRIISTKKTRFIDKEGNKFIIGTIRDISEQKKVDANNQMLLSLIETSNDFIGLATLEGKPIYLNAQGKKMIGLQQEDDLPLNISHVFPDDKRKKVLNEHSTVINRKSEWNGKATFKNLKTGQLFPIEMSGFIIKDEKTNIPLSLGIVAKDISENQEAEKKLIKSEQLFKRLTSKAPAGIFQTDTEGACNYVNKRWSEYAGLSYEEAMGYGWADTVHPDDKDRILVEWQKYMLSDDNEIETEFRFLHKNKKVTWVSVKTVGIYDAQNKLYGYIGMALDTTDRKEAEQKLIKSEQLFRRLSSNAPVAIFQTDQDGACNYVNQEWMKYSGLTFNEALDSGWCNAIHPEDRDYVMIEWEKSVASKKEFILDYRFLDKKGKSTYLSAKTTGLYDTNNQLYGYVGMLVDITERKEAEEQIISSQKYLNNIINTIGDPVFVKDDKSQFILVNDAFCLNFNLPRVDIIGKKMTDNFSSEVEEKTLKSDREVLLTGVESISEETISLNNNVKILSSKKTRFIDSNGDKFIIGVIRDLTEIKKADEEIRMAHQRLTTHLNNSPLAIVEWDKDFIISSWSAQAENIFGWKASEALGKQLIDLNLVYEEDIPKTDSISNELRRGKVKSNTIINRNNTKQGKVIYCQWYNSVLQSSDGKVDTVLSLIQDVTERKDAEEKLINSEQLFKRLSSNAPVAIYQSDKEGLCNYVNEEWIKYSGLTFNESLGSGWVNAIHPDDQNRVVEEWKLAISQGKDLISDFKLLNKKGETLWLTAKTSGLYDVNNNLYGYIGTLVDISERKKAEFELEKYRNNLEQLVALRTEELEKEKVKAQSADLMKSAFLATMSHELRTPMNSIIGFTGLLLKEIAGPLNNEQKKQIKMVKNSGEHLLSLINDILDISKIEAGKLKVSFSPFYYLASLDKIIAFLAPQISSKGLNIRTEISEMDITLVSDEGRVEQILLNLISNAIKFSSQGTIVIKVEVKDKLLVTQIIDQGIGIDNKDLSKLFRPFVQIKADKNKQHEGTGLGLSICKSLINKLGGTIEVQSEIGKGSNFTFKLPLSYPNNK</sequence>
<accession>A0A1I3MR25</accession>
<dbReference type="InterPro" id="IPR013767">
    <property type="entry name" value="PAS_fold"/>
</dbReference>
<keyword evidence="4" id="KW-0597">Phosphoprotein</keyword>
<dbReference type="InterPro" id="IPR000700">
    <property type="entry name" value="PAS-assoc_C"/>
</dbReference>
<dbReference type="PROSITE" id="PS50112">
    <property type="entry name" value="PAS"/>
    <property type="match status" value="9"/>
</dbReference>
<dbReference type="PANTHER" id="PTHR43304:SF1">
    <property type="entry name" value="PAC DOMAIN-CONTAINING PROTEIN"/>
    <property type="match status" value="1"/>
</dbReference>
<dbReference type="InterPro" id="IPR000014">
    <property type="entry name" value="PAS"/>
</dbReference>
<dbReference type="SUPFAM" id="SSF55874">
    <property type="entry name" value="ATPase domain of HSP90 chaperone/DNA topoisomerase II/histidine kinase"/>
    <property type="match status" value="1"/>
</dbReference>
<dbReference type="Gene3D" id="3.30.450.20">
    <property type="entry name" value="PAS domain"/>
    <property type="match status" value="9"/>
</dbReference>
<feature type="coiled-coil region" evidence="12">
    <location>
        <begin position="1154"/>
        <end position="1181"/>
    </location>
</feature>
<evidence type="ECO:0000256" key="5">
    <source>
        <dbReference type="ARBA" id="ARBA00022679"/>
    </source>
</evidence>
<dbReference type="PRINTS" id="PR00344">
    <property type="entry name" value="BCTRLSENSOR"/>
</dbReference>
<dbReference type="InterPro" id="IPR036097">
    <property type="entry name" value="HisK_dim/P_sf"/>
</dbReference>
<feature type="domain" description="PAS" evidence="14">
    <location>
        <begin position="659"/>
        <end position="729"/>
    </location>
</feature>
<dbReference type="FunFam" id="1.10.287.130:FF:000038">
    <property type="entry name" value="Sensory transduction histidine kinase"/>
    <property type="match status" value="1"/>
</dbReference>
<evidence type="ECO:0000256" key="6">
    <source>
        <dbReference type="ARBA" id="ARBA00022741"/>
    </source>
</evidence>
<dbReference type="CDD" id="cd16922">
    <property type="entry name" value="HATPase_EvgS-ArcB-TorS-like"/>
    <property type="match status" value="1"/>
</dbReference>
<dbReference type="SMART" id="SM00086">
    <property type="entry name" value="PAC"/>
    <property type="match status" value="6"/>
</dbReference>
<dbReference type="Pfam" id="PF02518">
    <property type="entry name" value="HATPase_c"/>
    <property type="match status" value="1"/>
</dbReference>
<keyword evidence="5" id="KW-0808">Transferase</keyword>
<evidence type="ECO:0000259" key="13">
    <source>
        <dbReference type="PROSITE" id="PS50109"/>
    </source>
</evidence>
<dbReference type="PROSITE" id="PS50109">
    <property type="entry name" value="HIS_KIN"/>
    <property type="match status" value="1"/>
</dbReference>
<dbReference type="CDD" id="cd00130">
    <property type="entry name" value="PAS"/>
    <property type="match status" value="9"/>
</dbReference>
<feature type="domain" description="PAC" evidence="15">
    <location>
        <begin position="606"/>
        <end position="658"/>
    </location>
</feature>
<feature type="domain" description="PAS" evidence="14">
    <location>
        <begin position="532"/>
        <end position="602"/>
    </location>
</feature>
<dbReference type="GO" id="GO:0006355">
    <property type="term" value="P:regulation of DNA-templated transcription"/>
    <property type="evidence" value="ECO:0007669"/>
    <property type="project" value="InterPro"/>
</dbReference>
<organism evidence="16 17">
    <name type="scientific">Olleya namhaensis</name>
    <dbReference type="NCBI Taxonomy" id="1144750"/>
    <lineage>
        <taxon>Bacteria</taxon>
        <taxon>Pseudomonadati</taxon>
        <taxon>Bacteroidota</taxon>
        <taxon>Flavobacteriia</taxon>
        <taxon>Flavobacteriales</taxon>
        <taxon>Flavobacteriaceae</taxon>
    </lineage>
</organism>
<dbReference type="GO" id="GO:0005524">
    <property type="term" value="F:ATP binding"/>
    <property type="evidence" value="ECO:0007669"/>
    <property type="project" value="UniProtKB-KW"/>
</dbReference>
<dbReference type="SUPFAM" id="SSF47384">
    <property type="entry name" value="Homodimeric domain of signal transducing histidine kinase"/>
    <property type="match status" value="1"/>
</dbReference>
<dbReference type="Pfam" id="PF00512">
    <property type="entry name" value="HisKA"/>
    <property type="match status" value="1"/>
</dbReference>
<feature type="domain" description="PAS" evidence="14">
    <location>
        <begin position="23"/>
        <end position="86"/>
    </location>
</feature>
<dbReference type="SMART" id="SM00387">
    <property type="entry name" value="HATPase_c"/>
    <property type="match status" value="1"/>
</dbReference>
<evidence type="ECO:0000256" key="11">
    <source>
        <dbReference type="ARBA" id="ARBA00023306"/>
    </source>
</evidence>
<evidence type="ECO:0000256" key="4">
    <source>
        <dbReference type="ARBA" id="ARBA00022553"/>
    </source>
</evidence>